<dbReference type="EMBL" id="JAGIOB010000001">
    <property type="protein sequence ID" value="MBP2418295.1"/>
    <property type="molecule type" value="Genomic_DNA"/>
</dbReference>
<dbReference type="Proteomes" id="UP000758168">
    <property type="component" value="Unassembled WGS sequence"/>
</dbReference>
<feature type="transmembrane region" description="Helical" evidence="2">
    <location>
        <begin position="95"/>
        <end position="116"/>
    </location>
</feature>
<dbReference type="RefSeq" id="WP_210057687.1">
    <property type="nucleotide sequence ID" value="NZ_BAAAMH010000010.1"/>
</dbReference>
<evidence type="ECO:0000256" key="2">
    <source>
        <dbReference type="SAM" id="Phobius"/>
    </source>
</evidence>
<evidence type="ECO:0008006" key="5">
    <source>
        <dbReference type="Google" id="ProtNLM"/>
    </source>
</evidence>
<keyword evidence="2" id="KW-0812">Transmembrane</keyword>
<accession>A0ABS4ZC54</accession>
<evidence type="ECO:0000313" key="4">
    <source>
        <dbReference type="Proteomes" id="UP000758168"/>
    </source>
</evidence>
<keyword evidence="2" id="KW-1133">Transmembrane helix</keyword>
<evidence type="ECO:0000256" key="1">
    <source>
        <dbReference type="SAM" id="MobiDB-lite"/>
    </source>
</evidence>
<sequence length="188" mass="21111">MALFRRSSEGTEPTPTAPAPAPAPTPGAKKDRPTPTRREAEAARRERVNRTLSPKEARRAASQQNRAARMRTLSAREAAPEKALMRDYVDTRFSLGEFLLPSLVVILALSFLTAVYPTVSAITTILMYVFILAVLADCYFLWRGFKRVLADRLPGAPTRGLMMYGVNRSIQIRRFRMPAPRLKRGDTY</sequence>
<dbReference type="Pfam" id="PF11241">
    <property type="entry name" value="DUF3043"/>
    <property type="match status" value="1"/>
</dbReference>
<comment type="caution">
    <text evidence="3">The sequence shown here is derived from an EMBL/GenBank/DDBJ whole genome shotgun (WGS) entry which is preliminary data.</text>
</comment>
<keyword evidence="4" id="KW-1185">Reference proteome</keyword>
<name>A0ABS4ZC54_9ACTN</name>
<evidence type="ECO:0000313" key="3">
    <source>
        <dbReference type="EMBL" id="MBP2418295.1"/>
    </source>
</evidence>
<feature type="compositionally biased region" description="Basic and acidic residues" evidence="1">
    <location>
        <begin position="28"/>
        <end position="59"/>
    </location>
</feature>
<feature type="compositionally biased region" description="Low complexity" evidence="1">
    <location>
        <begin position="60"/>
        <end position="71"/>
    </location>
</feature>
<gene>
    <name evidence="3" type="ORF">JOF54_003217</name>
</gene>
<protein>
    <recommendedName>
        <fullName evidence="5">DUF3043 domain-containing protein</fullName>
    </recommendedName>
</protein>
<proteinExistence type="predicted"/>
<reference evidence="3 4" key="1">
    <citation type="submission" date="2021-03" db="EMBL/GenBank/DDBJ databases">
        <title>Sequencing the genomes of 1000 actinobacteria strains.</title>
        <authorList>
            <person name="Klenk H.-P."/>
        </authorList>
    </citation>
    <scope>NUCLEOTIDE SEQUENCE [LARGE SCALE GENOMIC DNA]</scope>
    <source>
        <strain evidence="3 4">DSM 12936</strain>
    </source>
</reference>
<feature type="region of interest" description="Disordered" evidence="1">
    <location>
        <begin position="1"/>
        <end position="73"/>
    </location>
</feature>
<dbReference type="InterPro" id="IPR021403">
    <property type="entry name" value="DUF3043"/>
</dbReference>
<feature type="transmembrane region" description="Helical" evidence="2">
    <location>
        <begin position="122"/>
        <end position="142"/>
    </location>
</feature>
<feature type="compositionally biased region" description="Pro residues" evidence="1">
    <location>
        <begin position="15"/>
        <end position="25"/>
    </location>
</feature>
<organism evidence="3 4">
    <name type="scientific">Microlunatus capsulatus</name>
    <dbReference type="NCBI Taxonomy" id="99117"/>
    <lineage>
        <taxon>Bacteria</taxon>
        <taxon>Bacillati</taxon>
        <taxon>Actinomycetota</taxon>
        <taxon>Actinomycetes</taxon>
        <taxon>Propionibacteriales</taxon>
        <taxon>Propionibacteriaceae</taxon>
        <taxon>Microlunatus</taxon>
    </lineage>
</organism>
<keyword evidence="2" id="KW-0472">Membrane</keyword>